<evidence type="ECO:0000256" key="7">
    <source>
        <dbReference type="SAM" id="Phobius"/>
    </source>
</evidence>
<reference evidence="9 10" key="1">
    <citation type="submission" date="2020-03" db="EMBL/GenBank/DDBJ databases">
        <title>Soil Listeria distribution.</title>
        <authorList>
            <person name="Liao J."/>
            <person name="Wiedmann M."/>
        </authorList>
    </citation>
    <scope>NUCLEOTIDE SEQUENCE [LARGE SCALE GENOMIC DNA]</scope>
    <source>
        <strain evidence="9 10">FSL L7-1645</strain>
    </source>
</reference>
<evidence type="ECO:0000313" key="10">
    <source>
        <dbReference type="Proteomes" id="UP000571128"/>
    </source>
</evidence>
<keyword evidence="5 7" id="KW-1133">Transmembrane helix</keyword>
<evidence type="ECO:0000259" key="8">
    <source>
        <dbReference type="Pfam" id="PF02706"/>
    </source>
</evidence>
<comment type="subcellular location">
    <subcellularLocation>
        <location evidence="1">Cell membrane</location>
        <topology evidence="1">Multi-pass membrane protein</topology>
    </subcellularLocation>
</comment>
<evidence type="ECO:0000256" key="2">
    <source>
        <dbReference type="ARBA" id="ARBA00006683"/>
    </source>
</evidence>
<dbReference type="Proteomes" id="UP000571128">
    <property type="component" value="Unassembled WGS sequence"/>
</dbReference>
<evidence type="ECO:0000256" key="4">
    <source>
        <dbReference type="ARBA" id="ARBA00022692"/>
    </source>
</evidence>
<feature type="domain" description="Polysaccharide chain length determinant N-terminal" evidence="8">
    <location>
        <begin position="4"/>
        <end position="95"/>
    </location>
</feature>
<name>A0A841YCP5_9LIST</name>
<dbReference type="AlphaFoldDB" id="A0A841YCP5"/>
<dbReference type="PANTHER" id="PTHR32309">
    <property type="entry name" value="TYROSINE-PROTEIN KINASE"/>
    <property type="match status" value="1"/>
</dbReference>
<feature type="transmembrane region" description="Helical" evidence="7">
    <location>
        <begin position="176"/>
        <end position="195"/>
    </location>
</feature>
<comment type="similarity">
    <text evidence="2">Belongs to the CpsC/CapA family.</text>
</comment>
<dbReference type="Pfam" id="PF02706">
    <property type="entry name" value="Wzz"/>
    <property type="match status" value="1"/>
</dbReference>
<evidence type="ECO:0000256" key="6">
    <source>
        <dbReference type="ARBA" id="ARBA00023136"/>
    </source>
</evidence>
<gene>
    <name evidence="9" type="ORF">HB844_04055</name>
</gene>
<dbReference type="EMBL" id="JAARPY010000003">
    <property type="protein sequence ID" value="MBC1398041.1"/>
    <property type="molecule type" value="Genomic_DNA"/>
</dbReference>
<keyword evidence="4 7" id="KW-0812">Transmembrane</keyword>
<dbReference type="PANTHER" id="PTHR32309:SF13">
    <property type="entry name" value="FERRIC ENTEROBACTIN TRANSPORT PROTEIN FEPE"/>
    <property type="match status" value="1"/>
</dbReference>
<evidence type="ECO:0000313" key="9">
    <source>
        <dbReference type="EMBL" id="MBC1398041.1"/>
    </source>
</evidence>
<evidence type="ECO:0000256" key="5">
    <source>
        <dbReference type="ARBA" id="ARBA00022989"/>
    </source>
</evidence>
<organism evidence="9 10">
    <name type="scientific">Listeria fleischmannii</name>
    <dbReference type="NCBI Taxonomy" id="1069827"/>
    <lineage>
        <taxon>Bacteria</taxon>
        <taxon>Bacillati</taxon>
        <taxon>Bacillota</taxon>
        <taxon>Bacilli</taxon>
        <taxon>Bacillales</taxon>
        <taxon>Listeriaceae</taxon>
        <taxon>Listeria</taxon>
    </lineage>
</organism>
<accession>A0A841YCP5</accession>
<dbReference type="InterPro" id="IPR003856">
    <property type="entry name" value="LPS_length_determ_N"/>
</dbReference>
<dbReference type="InterPro" id="IPR050445">
    <property type="entry name" value="Bact_polysacc_biosynth/exp"/>
</dbReference>
<feature type="transmembrane region" description="Helical" evidence="7">
    <location>
        <begin position="21"/>
        <end position="40"/>
    </location>
</feature>
<keyword evidence="3" id="KW-1003">Cell membrane</keyword>
<dbReference type="GO" id="GO:0005886">
    <property type="term" value="C:plasma membrane"/>
    <property type="evidence" value="ECO:0007669"/>
    <property type="project" value="UniProtKB-SubCell"/>
</dbReference>
<evidence type="ECO:0000256" key="3">
    <source>
        <dbReference type="ARBA" id="ARBA00022475"/>
    </source>
</evidence>
<comment type="caution">
    <text evidence="9">The sequence shown here is derived from an EMBL/GenBank/DDBJ whole genome shotgun (WGS) entry which is preliminary data.</text>
</comment>
<dbReference type="GO" id="GO:0004713">
    <property type="term" value="F:protein tyrosine kinase activity"/>
    <property type="evidence" value="ECO:0007669"/>
    <property type="project" value="TreeGrafter"/>
</dbReference>
<protein>
    <submittedName>
        <fullName evidence="9">Capsular biosynthesis protein</fullName>
    </submittedName>
</protein>
<proteinExistence type="inferred from homology"/>
<sequence length="235" mass="26141">MSQKFNLIEIWTILFRHKWSLIIMGILGASLSLCIALFVITPSYQMQSQVLVVPSSKDQSGVSQSAEVQANLQMINTYKALIKSPKVLNQVSADLKGEYTASQLSEMIQPSTEENSQVINITATTDSPEEAAKIANITAKEFVKTTPEIMRINNVQLLNEAYVKTNDKPVFPSPTIFTAVGLLVGLFMGVSFVILKTLFSNKITREEDFEVLDIPVLGLVGKIDKYHQNGQRMRK</sequence>
<keyword evidence="6 7" id="KW-0472">Membrane</keyword>
<dbReference type="RefSeq" id="WP_007545929.1">
    <property type="nucleotide sequence ID" value="NZ_JAARPY010000003.1"/>
</dbReference>
<evidence type="ECO:0000256" key="1">
    <source>
        <dbReference type="ARBA" id="ARBA00004651"/>
    </source>
</evidence>